<gene>
    <name evidence="2" type="ORF">JS756_30525</name>
</gene>
<keyword evidence="3" id="KW-1185">Reference proteome</keyword>
<accession>A0ABS2VZ11</accession>
<proteinExistence type="predicted"/>
<evidence type="ECO:0000313" key="3">
    <source>
        <dbReference type="Proteomes" id="UP000788262"/>
    </source>
</evidence>
<feature type="region of interest" description="Disordered" evidence="1">
    <location>
        <begin position="1"/>
        <end position="25"/>
    </location>
</feature>
<name>A0ABS2VZ11_STRAS</name>
<evidence type="ECO:0000313" key="2">
    <source>
        <dbReference type="EMBL" id="MBN0048369.1"/>
    </source>
</evidence>
<organism evidence="2 3">
    <name type="scientific">Streptomyces actuosus</name>
    <dbReference type="NCBI Taxonomy" id="1885"/>
    <lineage>
        <taxon>Bacteria</taxon>
        <taxon>Bacillati</taxon>
        <taxon>Actinomycetota</taxon>
        <taxon>Actinomycetes</taxon>
        <taxon>Kitasatosporales</taxon>
        <taxon>Streptomycetaceae</taxon>
        <taxon>Streptomyces</taxon>
    </lineage>
</organism>
<dbReference type="RefSeq" id="WP_205386497.1">
    <property type="nucleotide sequence ID" value="NZ_JAFFZS010000038.1"/>
</dbReference>
<evidence type="ECO:0000256" key="1">
    <source>
        <dbReference type="SAM" id="MobiDB-lite"/>
    </source>
</evidence>
<sequence length="184" mass="19492">MQQREVRGQGGDGVEDTVEGDDGCEAPLIGCRARRQVAAEADAEQRDECRVDARVRGEEVQDGADHVLPVRPKDQPVPMDGRGLPGAVEGQDVAPAFLSTDGAEELQWFGSAVESVVHHQRRLRALACRPVEVAVQYGVLIGHLHGSDTPEVGDGITEAGDTTLVGVADASAVGVPWRKNSAAR</sequence>
<dbReference type="EMBL" id="JAFFZS010000038">
    <property type="protein sequence ID" value="MBN0048369.1"/>
    <property type="molecule type" value="Genomic_DNA"/>
</dbReference>
<comment type="caution">
    <text evidence="2">The sequence shown here is derived from an EMBL/GenBank/DDBJ whole genome shotgun (WGS) entry which is preliminary data.</text>
</comment>
<protein>
    <submittedName>
        <fullName evidence="2">Uncharacterized protein</fullName>
    </submittedName>
</protein>
<reference evidence="2 3" key="1">
    <citation type="submission" date="2021-02" db="EMBL/GenBank/DDBJ databases">
        <title>Whole genome sequencing of Streptomyces actuosus VRA1.</title>
        <authorList>
            <person name="Sen G."/>
            <person name="Sen A."/>
        </authorList>
    </citation>
    <scope>NUCLEOTIDE SEQUENCE [LARGE SCALE GENOMIC DNA]</scope>
    <source>
        <strain evidence="2 3">VRA1</strain>
    </source>
</reference>
<feature type="compositionally biased region" description="Acidic residues" evidence="1">
    <location>
        <begin position="13"/>
        <end position="24"/>
    </location>
</feature>
<dbReference type="Proteomes" id="UP000788262">
    <property type="component" value="Unassembled WGS sequence"/>
</dbReference>